<reference evidence="1" key="1">
    <citation type="submission" date="2021-01" db="EMBL/GenBank/DDBJ databases">
        <authorList>
            <consortium name="Genoscope - CEA"/>
            <person name="William W."/>
        </authorList>
    </citation>
    <scope>NUCLEOTIDE SEQUENCE</scope>
</reference>
<name>A0A8S1KVG8_PARPR</name>
<dbReference type="AlphaFoldDB" id="A0A8S1KVG8"/>
<keyword evidence="2" id="KW-1185">Reference proteome</keyword>
<comment type="caution">
    <text evidence="1">The sequence shown here is derived from an EMBL/GenBank/DDBJ whole genome shotgun (WGS) entry which is preliminary data.</text>
</comment>
<organism evidence="1 2">
    <name type="scientific">Paramecium primaurelia</name>
    <dbReference type="NCBI Taxonomy" id="5886"/>
    <lineage>
        <taxon>Eukaryota</taxon>
        <taxon>Sar</taxon>
        <taxon>Alveolata</taxon>
        <taxon>Ciliophora</taxon>
        <taxon>Intramacronucleata</taxon>
        <taxon>Oligohymenophorea</taxon>
        <taxon>Peniculida</taxon>
        <taxon>Parameciidae</taxon>
        <taxon>Paramecium</taxon>
    </lineage>
</organism>
<dbReference type="Proteomes" id="UP000688137">
    <property type="component" value="Unassembled WGS sequence"/>
</dbReference>
<evidence type="ECO:0000313" key="2">
    <source>
        <dbReference type="Proteomes" id="UP000688137"/>
    </source>
</evidence>
<dbReference type="EMBL" id="CAJJDM010000028">
    <property type="protein sequence ID" value="CAD8059490.1"/>
    <property type="molecule type" value="Genomic_DNA"/>
</dbReference>
<evidence type="ECO:0000313" key="1">
    <source>
        <dbReference type="EMBL" id="CAD8059490.1"/>
    </source>
</evidence>
<sequence>MIHHFYNTLQPFKQGYIELNSYNTPSKQLGSFILTIMLGPNRIDFISNGIRFVFFDYSPQHKIPVQLHSLQKLTQGIESLIIKSLNPHDSKKYSIYTILKIRVQIVLQSYCYVNSLSIIDILYQTRLNRSFHQLFLHMMKMIFYLIRYHLHKYKDLLQHPKNQKSIYQQKIPIIYLDEYSLSLQLQFFNHTVPQINFQDSNHTQLMLNQIQNQKNLNICNPLNCLLHKFGTQQT</sequence>
<proteinExistence type="predicted"/>
<accession>A0A8S1KVG8</accession>
<protein>
    <submittedName>
        <fullName evidence="1">Uncharacterized protein</fullName>
    </submittedName>
</protein>
<gene>
    <name evidence="1" type="ORF">PPRIM_AZ9-3.1.T0290016</name>
</gene>